<organism evidence="2 3">
    <name type="scientific">Nostoc linckia FACHB-391</name>
    <dbReference type="NCBI Taxonomy" id="2692906"/>
    <lineage>
        <taxon>Bacteria</taxon>
        <taxon>Bacillati</taxon>
        <taxon>Cyanobacteriota</taxon>
        <taxon>Cyanophyceae</taxon>
        <taxon>Nostocales</taxon>
        <taxon>Nostocaceae</taxon>
        <taxon>Nostoc</taxon>
    </lineage>
</organism>
<dbReference type="Proteomes" id="UP000604661">
    <property type="component" value="Unassembled WGS sequence"/>
</dbReference>
<reference evidence="2 3" key="1">
    <citation type="journal article" date="2020" name="ISME J.">
        <title>Comparative genomics reveals insights into cyanobacterial evolution and habitat adaptation.</title>
        <authorList>
            <person name="Chen M.Y."/>
            <person name="Teng W.K."/>
            <person name="Zhao L."/>
            <person name="Hu C.X."/>
            <person name="Zhou Y.K."/>
            <person name="Han B.P."/>
            <person name="Song L.R."/>
            <person name="Shu W.S."/>
        </authorList>
    </citation>
    <scope>NUCLEOTIDE SEQUENCE [LARGE SCALE GENOMIC DNA]</scope>
    <source>
        <strain evidence="2 3">FACHB-391</strain>
    </source>
</reference>
<accession>A0ABR8EV64</accession>
<name>A0ABR8EV64_NOSLI</name>
<protein>
    <submittedName>
        <fullName evidence="2">Uncharacterized protein</fullName>
    </submittedName>
</protein>
<dbReference type="RefSeq" id="WP_190900713.1">
    <property type="nucleotide sequence ID" value="NZ_JACJTE010000006.1"/>
</dbReference>
<feature type="region of interest" description="Disordered" evidence="1">
    <location>
        <begin position="1"/>
        <end position="23"/>
    </location>
</feature>
<dbReference type="EMBL" id="JACJTE010000006">
    <property type="protein sequence ID" value="MBD2560515.1"/>
    <property type="molecule type" value="Genomic_DNA"/>
</dbReference>
<evidence type="ECO:0000313" key="2">
    <source>
        <dbReference type="EMBL" id="MBD2560515.1"/>
    </source>
</evidence>
<keyword evidence="3" id="KW-1185">Reference proteome</keyword>
<evidence type="ECO:0000313" key="3">
    <source>
        <dbReference type="Proteomes" id="UP000604661"/>
    </source>
</evidence>
<gene>
    <name evidence="2" type="ORF">H6G95_07765</name>
</gene>
<evidence type="ECO:0000256" key="1">
    <source>
        <dbReference type="SAM" id="MobiDB-lite"/>
    </source>
</evidence>
<sequence>MGEAKRRKQLDLNYGKPKPEEIIGGKPESEWREKLRYSAHQWKQIQPYFRIVDKYEDVDDSLDGVWIYKKDTGEEMISFTGRFAQERFD</sequence>
<proteinExistence type="predicted"/>
<comment type="caution">
    <text evidence="2">The sequence shown here is derived from an EMBL/GenBank/DDBJ whole genome shotgun (WGS) entry which is preliminary data.</text>
</comment>